<organism evidence="2 3">
    <name type="scientific">Brassica napus</name>
    <name type="common">Rape</name>
    <dbReference type="NCBI Taxonomy" id="3708"/>
    <lineage>
        <taxon>Eukaryota</taxon>
        <taxon>Viridiplantae</taxon>
        <taxon>Streptophyta</taxon>
        <taxon>Embryophyta</taxon>
        <taxon>Tracheophyta</taxon>
        <taxon>Spermatophyta</taxon>
        <taxon>Magnoliopsida</taxon>
        <taxon>eudicotyledons</taxon>
        <taxon>Gunneridae</taxon>
        <taxon>Pentapetalae</taxon>
        <taxon>rosids</taxon>
        <taxon>malvids</taxon>
        <taxon>Brassicales</taxon>
        <taxon>Brassicaceae</taxon>
        <taxon>Brassiceae</taxon>
        <taxon>Brassica</taxon>
    </lineage>
</organism>
<dbReference type="Proteomes" id="UP000824890">
    <property type="component" value="Unassembled WGS sequence"/>
</dbReference>
<proteinExistence type="predicted"/>
<gene>
    <name evidence="2" type="ORF">HID58_060470</name>
</gene>
<evidence type="ECO:0000256" key="1">
    <source>
        <dbReference type="SAM" id="MobiDB-lite"/>
    </source>
</evidence>
<name>A0ABQ7ZVT6_BRANA</name>
<comment type="caution">
    <text evidence="2">The sequence shown here is derived from an EMBL/GenBank/DDBJ whole genome shotgun (WGS) entry which is preliminary data.</text>
</comment>
<feature type="compositionally biased region" description="Basic and acidic residues" evidence="1">
    <location>
        <begin position="1"/>
        <end position="13"/>
    </location>
</feature>
<protein>
    <submittedName>
        <fullName evidence="2">Uncharacterized protein</fullName>
    </submittedName>
</protein>
<dbReference type="EMBL" id="JAGKQM010000014">
    <property type="protein sequence ID" value="KAH0884374.1"/>
    <property type="molecule type" value="Genomic_DNA"/>
</dbReference>
<keyword evidence="3" id="KW-1185">Reference proteome</keyword>
<sequence>MLRNTKEAEEETHVLSSDSESFLTCNLRLSRAEKRWRYYWRGQFCLEVETKDFVGTFLYYTEEEGKKETSHG</sequence>
<reference evidence="2 3" key="1">
    <citation type="submission" date="2021-05" db="EMBL/GenBank/DDBJ databases">
        <title>Genome Assembly of Synthetic Allotetraploid Brassica napus Reveals Homoeologous Exchanges between Subgenomes.</title>
        <authorList>
            <person name="Davis J.T."/>
        </authorList>
    </citation>
    <scope>NUCLEOTIDE SEQUENCE [LARGE SCALE GENOMIC DNA]</scope>
    <source>
        <strain evidence="3">cv. Da-Ae</strain>
        <tissue evidence="2">Seedling</tissue>
    </source>
</reference>
<accession>A0ABQ7ZVT6</accession>
<evidence type="ECO:0000313" key="2">
    <source>
        <dbReference type="EMBL" id="KAH0884374.1"/>
    </source>
</evidence>
<evidence type="ECO:0000313" key="3">
    <source>
        <dbReference type="Proteomes" id="UP000824890"/>
    </source>
</evidence>
<feature type="region of interest" description="Disordered" evidence="1">
    <location>
        <begin position="1"/>
        <end position="21"/>
    </location>
</feature>